<evidence type="ECO:0000313" key="3">
    <source>
        <dbReference type="EMBL" id="EJT45203.1"/>
    </source>
</evidence>
<dbReference type="OrthoDB" id="301415at2759"/>
<dbReference type="Pfam" id="PF13519">
    <property type="entry name" value="VWA_2"/>
    <property type="match status" value="1"/>
</dbReference>
<reference evidence="3 4" key="1">
    <citation type="journal article" date="2012" name="Eukaryot. Cell">
        <title>Draft genome sequence of CBS 2479, the standard type strain of Trichosporon asahii.</title>
        <authorList>
            <person name="Yang R.Y."/>
            <person name="Li H.T."/>
            <person name="Zhu H."/>
            <person name="Zhou G.P."/>
            <person name="Wang M."/>
            <person name="Wang L."/>
        </authorList>
    </citation>
    <scope>NUCLEOTIDE SEQUENCE [LARGE SCALE GENOMIC DNA]</scope>
    <source>
        <strain evidence="4">ATCC 90039 / CBS 2479 / JCM 2466 / KCTC 7840 / NCYC 2677 / UAMH 7654</strain>
    </source>
</reference>
<sequence length="388" mass="39858">MKFLGLSLLASVALAAPAQLEARGNSQPENCDNPGRVISIILDSSGSTATSDHEKLRIAGGKDHVDYLTSASEATDKNKADTVSVVSFDSTPKVEYPQGDANEQAKKALDGVDSSGGTNIAKGLTAGIEQVAAANPGNRGGVIIFTDGLDSNTDGIVKQINKAKEAGIRVSWGHTNSPYKGGGSGLIGGILGGITNLITGGLNAMSGESGKLDQRISEAVLASGGTASIISNSQSQREFVQQVIKNGLTNNDGKCGGNDIGESGGPLINDVTTLGLCSKNAQATFTYSPKSQHEQLTFAINLVSQNSPVNIQATYTNKATGQTSTVTVNKGQASGALQGEANPGEQVEVVINTSNADSNACQYSVTLSAKPGGEPIPIPSSTARRWRR</sequence>
<dbReference type="GeneID" id="25989947"/>
<accession>J5Q2Y8</accession>
<feature type="signal peptide" evidence="1">
    <location>
        <begin position="1"/>
        <end position="15"/>
    </location>
</feature>
<dbReference type="RefSeq" id="XP_014177024.1">
    <property type="nucleotide sequence ID" value="XM_014321549.1"/>
</dbReference>
<dbReference type="SUPFAM" id="SSF53300">
    <property type="entry name" value="vWA-like"/>
    <property type="match status" value="1"/>
</dbReference>
<dbReference type="PROSITE" id="PS50234">
    <property type="entry name" value="VWFA"/>
    <property type="match status" value="1"/>
</dbReference>
<organism evidence="3 4">
    <name type="scientific">Trichosporon asahii var. asahii (strain ATCC 90039 / CBS 2479 / JCM 2466 / KCTC 7840 / NBRC 103889/ NCYC 2677 / UAMH 7654)</name>
    <name type="common">Yeast</name>
    <dbReference type="NCBI Taxonomy" id="1186058"/>
    <lineage>
        <taxon>Eukaryota</taxon>
        <taxon>Fungi</taxon>
        <taxon>Dikarya</taxon>
        <taxon>Basidiomycota</taxon>
        <taxon>Agaricomycotina</taxon>
        <taxon>Tremellomycetes</taxon>
        <taxon>Trichosporonales</taxon>
        <taxon>Trichosporonaceae</taxon>
        <taxon>Trichosporon</taxon>
    </lineage>
</organism>
<dbReference type="VEuPathDB" id="FungiDB:A1Q1_06435"/>
<name>J5Q2Y8_TRIAS</name>
<dbReference type="AlphaFoldDB" id="J5Q2Y8"/>
<dbReference type="Gene3D" id="3.40.50.410">
    <property type="entry name" value="von Willebrand factor, type A domain"/>
    <property type="match status" value="1"/>
</dbReference>
<gene>
    <name evidence="3" type="ORF">A1Q1_06435</name>
</gene>
<feature type="domain" description="VWFA" evidence="2">
    <location>
        <begin position="37"/>
        <end position="170"/>
    </location>
</feature>
<feature type="chain" id="PRO_5013288612" description="VWFA domain-containing protein" evidence="1">
    <location>
        <begin position="16"/>
        <end position="388"/>
    </location>
</feature>
<dbReference type="InterPro" id="IPR002035">
    <property type="entry name" value="VWF_A"/>
</dbReference>
<dbReference type="Proteomes" id="UP000002748">
    <property type="component" value="Unassembled WGS sequence"/>
</dbReference>
<dbReference type="HOGENOM" id="CLU_035170_0_0_1"/>
<comment type="caution">
    <text evidence="3">The sequence shown here is derived from an EMBL/GenBank/DDBJ whole genome shotgun (WGS) entry which is preliminary data.</text>
</comment>
<evidence type="ECO:0000313" key="4">
    <source>
        <dbReference type="Proteomes" id="UP000002748"/>
    </source>
</evidence>
<protein>
    <recommendedName>
        <fullName evidence="2">VWFA domain-containing protein</fullName>
    </recommendedName>
</protein>
<evidence type="ECO:0000259" key="2">
    <source>
        <dbReference type="PROSITE" id="PS50234"/>
    </source>
</evidence>
<dbReference type="CDD" id="cd00198">
    <property type="entry name" value="vWFA"/>
    <property type="match status" value="1"/>
</dbReference>
<keyword evidence="1" id="KW-0732">Signal</keyword>
<dbReference type="EMBL" id="ALBS01000332">
    <property type="protein sequence ID" value="EJT45203.1"/>
    <property type="molecule type" value="Genomic_DNA"/>
</dbReference>
<proteinExistence type="predicted"/>
<dbReference type="InterPro" id="IPR036465">
    <property type="entry name" value="vWFA_dom_sf"/>
</dbReference>
<evidence type="ECO:0000256" key="1">
    <source>
        <dbReference type="SAM" id="SignalP"/>
    </source>
</evidence>
<dbReference type="KEGG" id="tasa:A1Q1_06435"/>
<dbReference type="SMART" id="SM00327">
    <property type="entry name" value="VWA"/>
    <property type="match status" value="1"/>
</dbReference>